<dbReference type="InterPro" id="IPR003760">
    <property type="entry name" value="PnrA-like"/>
</dbReference>
<dbReference type="InterPro" id="IPR050957">
    <property type="entry name" value="BMP_lipoprotein"/>
</dbReference>
<evidence type="ECO:0000256" key="2">
    <source>
        <dbReference type="ARBA" id="ARBA00008610"/>
    </source>
</evidence>
<feature type="domain" description="ABC transporter substrate-binding protein PnrA-like" evidence="7">
    <location>
        <begin position="37"/>
        <end position="292"/>
    </location>
</feature>
<name>A0A9X1Y5J5_9PROT</name>
<evidence type="ECO:0000256" key="3">
    <source>
        <dbReference type="ARBA" id="ARBA00022475"/>
    </source>
</evidence>
<dbReference type="Proteomes" id="UP001139516">
    <property type="component" value="Unassembled WGS sequence"/>
</dbReference>
<protein>
    <submittedName>
        <fullName evidence="8">BMP family protein</fullName>
    </submittedName>
</protein>
<evidence type="ECO:0000256" key="1">
    <source>
        <dbReference type="ARBA" id="ARBA00004193"/>
    </source>
</evidence>
<dbReference type="PANTHER" id="PTHR34296">
    <property type="entry name" value="TRANSCRIPTIONAL ACTIVATOR PROTEIN MED"/>
    <property type="match status" value="1"/>
</dbReference>
<reference evidence="8" key="1">
    <citation type="submission" date="2022-04" db="EMBL/GenBank/DDBJ databases">
        <title>Roseomonas acroporae sp. nov., isolated from coral Acropora digitifera.</title>
        <authorList>
            <person name="Sun H."/>
        </authorList>
    </citation>
    <scope>NUCLEOTIDE SEQUENCE</scope>
    <source>
        <strain evidence="8">NAR14</strain>
    </source>
</reference>
<organism evidence="8 9">
    <name type="scientific">Roseomonas acroporae</name>
    <dbReference type="NCBI Taxonomy" id="2937791"/>
    <lineage>
        <taxon>Bacteria</taxon>
        <taxon>Pseudomonadati</taxon>
        <taxon>Pseudomonadota</taxon>
        <taxon>Alphaproteobacteria</taxon>
        <taxon>Acetobacterales</taxon>
        <taxon>Roseomonadaceae</taxon>
        <taxon>Roseomonas</taxon>
    </lineage>
</organism>
<evidence type="ECO:0000256" key="4">
    <source>
        <dbReference type="ARBA" id="ARBA00022729"/>
    </source>
</evidence>
<dbReference type="AlphaFoldDB" id="A0A9X1Y5J5"/>
<dbReference type="InterPro" id="IPR028082">
    <property type="entry name" value="Peripla_BP_I"/>
</dbReference>
<comment type="similarity">
    <text evidence="2">Belongs to the BMP lipoprotein family.</text>
</comment>
<dbReference type="Gene3D" id="3.40.50.2300">
    <property type="match status" value="2"/>
</dbReference>
<sequence>MPASLPLPLPLPRRGLLALPFAAGLPAGTRAATPMRLAALFAGRVDDGGFMQAGHRGLERARDTLGAEIRTIQGIPPEAEALKAALRRLAADSPDLVIAHGGQNNAAAQAVAAEFPGTRFVVTQGNVTGPNLASYEVLQEQSAFLAGMLAGLSTRSGVVGHQSGIRVVPGLKGRAAYAHGVRHANPAARLLTNFSGSQDDPALARRIAEAMFAAGADIVFTMLNAGRSGVTEACRAAGRAQIGNVGDWVAVAPDVFLGSAVADSGQAVLDAVLDLAAGRFQAGAIRRIGLEQPEAVRLTLAPRVPAAVAARIAAAAEAIAVGRLDVPVSWSGEEFPTP</sequence>
<evidence type="ECO:0000259" key="7">
    <source>
        <dbReference type="Pfam" id="PF02608"/>
    </source>
</evidence>
<dbReference type="PANTHER" id="PTHR34296:SF2">
    <property type="entry name" value="ABC TRANSPORTER GUANOSINE-BINDING PROTEIN NUPN"/>
    <property type="match status" value="1"/>
</dbReference>
<proteinExistence type="inferred from homology"/>
<evidence type="ECO:0000256" key="5">
    <source>
        <dbReference type="ARBA" id="ARBA00023136"/>
    </source>
</evidence>
<dbReference type="SUPFAM" id="SSF53822">
    <property type="entry name" value="Periplasmic binding protein-like I"/>
    <property type="match status" value="1"/>
</dbReference>
<dbReference type="CDD" id="cd06304">
    <property type="entry name" value="PBP1_BmpA_Med_PnrA-like"/>
    <property type="match status" value="1"/>
</dbReference>
<dbReference type="GO" id="GO:0005886">
    <property type="term" value="C:plasma membrane"/>
    <property type="evidence" value="ECO:0007669"/>
    <property type="project" value="UniProtKB-SubCell"/>
</dbReference>
<dbReference type="EMBL" id="JALPRX010000016">
    <property type="protein sequence ID" value="MCK8783698.1"/>
    <property type="molecule type" value="Genomic_DNA"/>
</dbReference>
<comment type="subcellular location">
    <subcellularLocation>
        <location evidence="1">Cell membrane</location>
        <topology evidence="1">Lipid-anchor</topology>
    </subcellularLocation>
</comment>
<keyword evidence="5" id="KW-0472">Membrane</keyword>
<keyword evidence="9" id="KW-1185">Reference proteome</keyword>
<evidence type="ECO:0000256" key="6">
    <source>
        <dbReference type="ARBA" id="ARBA00023288"/>
    </source>
</evidence>
<keyword evidence="3" id="KW-1003">Cell membrane</keyword>
<dbReference type="RefSeq" id="WP_248665824.1">
    <property type="nucleotide sequence ID" value="NZ_JALPRX010000016.1"/>
</dbReference>
<keyword evidence="4" id="KW-0732">Signal</keyword>
<evidence type="ECO:0000313" key="9">
    <source>
        <dbReference type="Proteomes" id="UP001139516"/>
    </source>
</evidence>
<comment type="caution">
    <text evidence="8">The sequence shown here is derived from an EMBL/GenBank/DDBJ whole genome shotgun (WGS) entry which is preliminary data.</text>
</comment>
<dbReference type="Pfam" id="PF02608">
    <property type="entry name" value="Bmp"/>
    <property type="match status" value="1"/>
</dbReference>
<evidence type="ECO:0000313" key="8">
    <source>
        <dbReference type="EMBL" id="MCK8783698.1"/>
    </source>
</evidence>
<gene>
    <name evidence="8" type="ORF">M0638_04790</name>
</gene>
<accession>A0A9X1Y5J5</accession>
<keyword evidence="6" id="KW-0449">Lipoprotein</keyword>